<feature type="signal peptide" evidence="2">
    <location>
        <begin position="1"/>
        <end position="26"/>
    </location>
</feature>
<feature type="chain" id="PRO_5038969096" evidence="2">
    <location>
        <begin position="27"/>
        <end position="351"/>
    </location>
</feature>
<evidence type="ECO:0000313" key="4">
    <source>
        <dbReference type="EMBL" id="QAT41929.1"/>
    </source>
</evidence>
<dbReference type="RefSeq" id="WP_128744583.1">
    <property type="nucleotide sequence ID" value="NZ_CP035281.1"/>
</dbReference>
<feature type="domain" description="Copper amine oxidase-like N-terminal" evidence="3">
    <location>
        <begin position="69"/>
        <end position="106"/>
    </location>
</feature>
<name>A0A410PSQ9_9FIRM</name>
<dbReference type="Proteomes" id="UP000287601">
    <property type="component" value="Chromosome"/>
</dbReference>
<feature type="domain" description="Copper amine oxidase-like N-terminal" evidence="3">
    <location>
        <begin position="173"/>
        <end position="237"/>
    </location>
</feature>
<keyword evidence="5" id="KW-1185">Reference proteome</keyword>
<gene>
    <name evidence="4" type="ORF">EQM06_01075</name>
</gene>
<accession>A0A410PSQ9</accession>
<dbReference type="OrthoDB" id="2236551at2"/>
<sequence length="351" mass="39502">MKKKKRIIGILLMLSLVVGTSNAAFASEAGAGSSVKALPTKVIAYVKPEFAVQLNQKLQIFKDVKGQRVYPIVYNGNTYLPVRAISAMMDEDVQWDNYSKTVYIGKTLNNPNKSKVKKNDENKGAAQSVEPSDYLKPTWKSAQATVQIRPDITIMYDFEIQKFKDISGNRIYPLVYEGSTYLPIRSVSELMNEEIQWDDLNKTVVIGQEKETSESQKEETIYTKRLKTELEDAIELYDQANAKIVNLQKSTDSAMKVMLADSISADVRTAEQQTITINSMKRSKMTENEQAAQKALYDLAQISENYLLVLENIAYLSSSGKDYSMLSDTFVNFALDSQSKMNIARKLINAL</sequence>
<dbReference type="AlphaFoldDB" id="A0A410PSQ9"/>
<feature type="coiled-coil region" evidence="1">
    <location>
        <begin position="223"/>
        <end position="250"/>
    </location>
</feature>
<evidence type="ECO:0000256" key="2">
    <source>
        <dbReference type="SAM" id="SignalP"/>
    </source>
</evidence>
<dbReference type="EMBL" id="CP035281">
    <property type="protein sequence ID" value="QAT41929.1"/>
    <property type="molecule type" value="Genomic_DNA"/>
</dbReference>
<evidence type="ECO:0000313" key="5">
    <source>
        <dbReference type="Proteomes" id="UP000287601"/>
    </source>
</evidence>
<dbReference type="KEGG" id="amij:EQM06_01075"/>
<evidence type="ECO:0000256" key="1">
    <source>
        <dbReference type="SAM" id="Coils"/>
    </source>
</evidence>
<keyword evidence="1" id="KW-0175">Coiled coil</keyword>
<protein>
    <submittedName>
        <fullName evidence="4">Copper amine oxidase N-terminal domain-containing protein</fullName>
    </submittedName>
</protein>
<dbReference type="InterPro" id="IPR012854">
    <property type="entry name" value="Cu_amine_oxidase-like_N"/>
</dbReference>
<organism evidence="4 5">
    <name type="scientific">Aminipila luticellarii</name>
    <dbReference type="NCBI Taxonomy" id="2507160"/>
    <lineage>
        <taxon>Bacteria</taxon>
        <taxon>Bacillati</taxon>
        <taxon>Bacillota</taxon>
        <taxon>Clostridia</taxon>
        <taxon>Peptostreptococcales</taxon>
        <taxon>Anaerovoracaceae</taxon>
        <taxon>Aminipila</taxon>
    </lineage>
</organism>
<proteinExistence type="predicted"/>
<dbReference type="Pfam" id="PF07833">
    <property type="entry name" value="Cu_amine_oxidN1"/>
    <property type="match status" value="2"/>
</dbReference>
<keyword evidence="2" id="KW-0732">Signal</keyword>
<reference evidence="4 5" key="1">
    <citation type="submission" date="2019-01" db="EMBL/GenBank/DDBJ databases">
        <title>Draft genomes of a novel of Aminipila strains.</title>
        <authorList>
            <person name="Ma S."/>
        </authorList>
    </citation>
    <scope>NUCLEOTIDE SEQUENCE [LARGE SCALE GENOMIC DNA]</scope>
    <source>
        <strain evidence="5">JN-39</strain>
    </source>
</reference>
<evidence type="ECO:0000259" key="3">
    <source>
        <dbReference type="Pfam" id="PF07833"/>
    </source>
</evidence>